<evidence type="ECO:0000313" key="2">
    <source>
        <dbReference type="Proteomes" id="UP000067008"/>
    </source>
</evidence>
<dbReference type="AlphaFoldDB" id="A0AAD1BFA6"/>
<gene>
    <name evidence="1" type="ORF">PI172_0549</name>
</gene>
<name>A0AAD1BFA6_PREIN</name>
<dbReference type="Proteomes" id="UP000067008">
    <property type="component" value="Chromosome 2"/>
</dbReference>
<evidence type="ECO:0000313" key="1">
    <source>
        <dbReference type="EMBL" id="BAR95277.1"/>
    </source>
</evidence>
<dbReference type="EMBL" id="AP014925">
    <property type="protein sequence ID" value="BAR95277.1"/>
    <property type="molecule type" value="Genomic_DNA"/>
</dbReference>
<accession>A0AAD1BFA6</accession>
<organism evidence="1 2">
    <name type="scientific">Prevotella intermedia</name>
    <dbReference type="NCBI Taxonomy" id="28131"/>
    <lineage>
        <taxon>Bacteria</taxon>
        <taxon>Pseudomonadati</taxon>
        <taxon>Bacteroidota</taxon>
        <taxon>Bacteroidia</taxon>
        <taxon>Bacteroidales</taxon>
        <taxon>Prevotellaceae</taxon>
        <taxon>Prevotella</taxon>
    </lineage>
</organism>
<sequence length="42" mass="4742">MIVLCAKSVIHHISNTNLQINSSSSTTLKSHPKVLRLFKTRH</sequence>
<reference evidence="1 2" key="1">
    <citation type="submission" date="2015-07" db="EMBL/GenBank/DDBJ databases">
        <title>Complete genome sequence of Prevotella intermedia strain 17-2.</title>
        <authorList>
            <person name="Nambu T."/>
        </authorList>
    </citation>
    <scope>NUCLEOTIDE SEQUENCE [LARGE SCALE GENOMIC DNA]</scope>
    <source>
        <strain evidence="1 2">17-2</strain>
    </source>
</reference>
<proteinExistence type="predicted"/>
<protein>
    <submittedName>
        <fullName evidence="1">Uncharacterized protein</fullName>
    </submittedName>
</protein>